<keyword evidence="1" id="KW-0472">Membrane</keyword>
<evidence type="ECO:0000313" key="2">
    <source>
        <dbReference type="EMBL" id="VZR96969.1"/>
    </source>
</evidence>
<keyword evidence="1" id="KW-0812">Transmembrane</keyword>
<keyword evidence="2" id="KW-0808">Transferase</keyword>
<evidence type="ECO:0000256" key="1">
    <source>
        <dbReference type="SAM" id="Phobius"/>
    </source>
</evidence>
<keyword evidence="1" id="KW-1133">Transmembrane helix</keyword>
<gene>
    <name evidence="2" type="primary">lgt_2</name>
    <name evidence="2" type="ORF">MF5295_00081</name>
</gene>
<feature type="transmembrane region" description="Helical" evidence="1">
    <location>
        <begin position="25"/>
        <end position="42"/>
    </location>
</feature>
<name>A0A654IFR9_9MOLU</name>
<organism evidence="2">
    <name type="scientific">Mycoplasma feriruminatoris</name>
    <dbReference type="NCBI Taxonomy" id="1179777"/>
    <lineage>
        <taxon>Bacteria</taxon>
        <taxon>Bacillati</taxon>
        <taxon>Mycoplasmatota</taxon>
        <taxon>Mollicutes</taxon>
        <taxon>Mycoplasmataceae</taxon>
        <taxon>Mycoplasma</taxon>
    </lineage>
</organism>
<sequence>MKLIFNVNVFSKDIEKLNNPNQFKVIRSGVLTGCYVLGYLIIRIILETFRQNHELFIQNHRTINFIILSIILLSGIFIILLTQFISPYKWRQIGWLYEKSY</sequence>
<proteinExistence type="predicted"/>
<dbReference type="AlphaFoldDB" id="A0A654IFR9"/>
<dbReference type="EMBL" id="LR739235">
    <property type="protein sequence ID" value="VZR96969.1"/>
    <property type="molecule type" value="Genomic_DNA"/>
</dbReference>
<protein>
    <submittedName>
        <fullName evidence="2">Prolipoprotein diacylglyceryl transferase</fullName>
        <ecNumber evidence="2">2.4.99.-</ecNumber>
    </submittedName>
</protein>
<dbReference type="EC" id="2.4.99.-" evidence="2"/>
<accession>A0A654IFR9</accession>
<reference evidence="2" key="1">
    <citation type="submission" date="2019-11" db="EMBL/GenBank/DDBJ databases">
        <authorList>
            <person name="Falquet L."/>
            <person name="Falquet L."/>
        </authorList>
    </citation>
    <scope>NUCLEOTIDE SEQUENCE</scope>
    <source>
        <strain evidence="2">8756-13</strain>
    </source>
</reference>
<dbReference type="GO" id="GO:0016757">
    <property type="term" value="F:glycosyltransferase activity"/>
    <property type="evidence" value="ECO:0007669"/>
    <property type="project" value="UniProtKB-KW"/>
</dbReference>
<keyword evidence="2" id="KW-0449">Lipoprotein</keyword>
<keyword evidence="2" id="KW-0328">Glycosyltransferase</keyword>
<feature type="transmembrane region" description="Helical" evidence="1">
    <location>
        <begin position="63"/>
        <end position="85"/>
    </location>
</feature>